<dbReference type="KEGG" id="msj:MSSAC_2696"/>
<dbReference type="Pfam" id="PF20126">
    <property type="entry name" value="TumE"/>
    <property type="match status" value="1"/>
</dbReference>
<organism evidence="1 2">
    <name type="scientific">Methanosarcina siciliae C2J</name>
    <dbReference type="NCBI Taxonomy" id="1434118"/>
    <lineage>
        <taxon>Archaea</taxon>
        <taxon>Methanobacteriati</taxon>
        <taxon>Methanobacteriota</taxon>
        <taxon>Stenosarchaea group</taxon>
        <taxon>Methanomicrobia</taxon>
        <taxon>Methanosarcinales</taxon>
        <taxon>Methanosarcinaceae</taxon>
        <taxon>Methanosarcina</taxon>
    </lineage>
</organism>
<dbReference type="EMBL" id="CP009508">
    <property type="protein sequence ID" value="AKB37286.1"/>
    <property type="molecule type" value="Genomic_DNA"/>
</dbReference>
<gene>
    <name evidence="1" type="ORF">MSSAC_2696</name>
</gene>
<dbReference type="Proteomes" id="UP000033123">
    <property type="component" value="Chromosome"/>
</dbReference>
<accession>A0A0E3LDH6</accession>
<evidence type="ECO:0000313" key="2">
    <source>
        <dbReference type="Proteomes" id="UP000033123"/>
    </source>
</evidence>
<dbReference type="HOGENOM" id="CLU_159819_0_0_2"/>
<protein>
    <submittedName>
        <fullName evidence="1">Uncharacterized protein</fullName>
    </submittedName>
</protein>
<name>A0A0E3LDH6_9EURY</name>
<dbReference type="PATRIC" id="fig|1434118.4.peg.3516"/>
<dbReference type="GeneID" id="24860038"/>
<reference evidence="1 2" key="1">
    <citation type="submission" date="2014-07" db="EMBL/GenBank/DDBJ databases">
        <title>Methanogenic archaea and the global carbon cycle.</title>
        <authorList>
            <person name="Henriksen J.R."/>
            <person name="Luke J."/>
            <person name="Reinhart S."/>
            <person name="Benedict M.N."/>
            <person name="Youngblut N.D."/>
            <person name="Metcalf M.E."/>
            <person name="Whitaker R.J."/>
            <person name="Metcalf W.W."/>
        </authorList>
    </citation>
    <scope>NUCLEOTIDE SEQUENCE [LARGE SCALE GENOMIC DNA]</scope>
    <source>
        <strain evidence="1 2">C2J</strain>
    </source>
</reference>
<proteinExistence type="predicted"/>
<evidence type="ECO:0000313" key="1">
    <source>
        <dbReference type="EMBL" id="AKB37286.1"/>
    </source>
</evidence>
<dbReference type="STRING" id="1434118.MSSAC_2696"/>
<sequence length="123" mass="14493">MNFRDYYLNIESLLKEFPLIMHFSVDFDEITDYVGSVKGKLELTNGSILYFFEFVEIKDNNPVLVKYKYQWLSSEGELLKRWDNAPHHRELSTFPDHVHDQNGVYPSPAMNLESILDKGLNFE</sequence>
<dbReference type="InterPro" id="IPR045397">
    <property type="entry name" value="TumE-like"/>
</dbReference>
<dbReference type="RefSeq" id="WP_082088901.1">
    <property type="nucleotide sequence ID" value="NZ_CP009508.1"/>
</dbReference>
<dbReference type="AlphaFoldDB" id="A0A0E3LDH6"/>